<evidence type="ECO:0000313" key="12">
    <source>
        <dbReference type="Proteomes" id="UP001236369"/>
    </source>
</evidence>
<evidence type="ECO:0000256" key="7">
    <source>
        <dbReference type="ARBA" id="ARBA00023136"/>
    </source>
</evidence>
<dbReference type="Pfam" id="PF02653">
    <property type="entry name" value="BPD_transp_2"/>
    <property type="match status" value="1"/>
</dbReference>
<reference evidence="11 12" key="1">
    <citation type="submission" date="2023-07" db="EMBL/GenBank/DDBJ databases">
        <title>Genomic Encyclopedia of Type Strains, Phase IV (KMG-IV): sequencing the most valuable type-strain genomes for metagenomic binning, comparative biology and taxonomic classification.</title>
        <authorList>
            <person name="Goeker M."/>
        </authorList>
    </citation>
    <scope>NUCLEOTIDE SEQUENCE [LARGE SCALE GENOMIC DNA]</scope>
    <source>
        <strain evidence="11 12">DSM 19562</strain>
    </source>
</reference>
<dbReference type="CDD" id="cd06582">
    <property type="entry name" value="TM_PBP1_LivH_like"/>
    <property type="match status" value="1"/>
</dbReference>
<feature type="transmembrane region" description="Helical" evidence="9">
    <location>
        <begin position="517"/>
        <end position="535"/>
    </location>
</feature>
<dbReference type="InterPro" id="IPR017779">
    <property type="entry name" value="ABC_UrtB_bac"/>
</dbReference>
<dbReference type="PANTHER" id="PTHR11795">
    <property type="entry name" value="BRANCHED-CHAIN AMINO ACID TRANSPORT SYSTEM PERMEASE PROTEIN LIVH"/>
    <property type="match status" value="1"/>
</dbReference>
<dbReference type="Proteomes" id="UP001236369">
    <property type="component" value="Unassembled WGS sequence"/>
</dbReference>
<keyword evidence="4 9" id="KW-0812">Transmembrane</keyword>
<dbReference type="PANTHER" id="PTHR11795:SF447">
    <property type="entry name" value="ABC TRANSPORTER PERMEASE PROTEIN"/>
    <property type="match status" value="1"/>
</dbReference>
<dbReference type="RefSeq" id="WP_238247989.1">
    <property type="nucleotide sequence ID" value="NZ_BPQX01000014.1"/>
</dbReference>
<keyword evidence="5" id="KW-0029">Amino-acid transport</keyword>
<name>A0ABU0HMF1_9HYPH</name>
<evidence type="ECO:0000256" key="4">
    <source>
        <dbReference type="ARBA" id="ARBA00022692"/>
    </source>
</evidence>
<evidence type="ECO:0000256" key="5">
    <source>
        <dbReference type="ARBA" id="ARBA00022970"/>
    </source>
</evidence>
<keyword evidence="3" id="KW-1003">Cell membrane</keyword>
<evidence type="ECO:0000256" key="3">
    <source>
        <dbReference type="ARBA" id="ARBA00022475"/>
    </source>
</evidence>
<dbReference type="InterPro" id="IPR001851">
    <property type="entry name" value="ABC_transp_permease"/>
</dbReference>
<evidence type="ECO:0000256" key="8">
    <source>
        <dbReference type="ARBA" id="ARBA00037998"/>
    </source>
</evidence>
<feature type="transmembrane region" description="Helical" evidence="9">
    <location>
        <begin position="485"/>
        <end position="505"/>
    </location>
</feature>
<sequence length="549" mass="56473">MADPGRRSPKVLLALSALLTFWCLAVCAVPASAAPLDRARFTADLCGDAAGQVRGAESLVQAGGDLAADDLAYAGRLLGALAERRLACPAEGAVLFDRPGAPEGRDALTGAVRPVAETRAPVLGLRQRAAVETARGTVALLTGPDPASRAAGLSVLERRIATVPAALLDRARDAETDASLKGTIAGLAQAAALSSPDPARRRAAIAAVAASPSGTAAARLEALKGDPAYASDPAFRAALDAGLAQVGRAVAVGNALAILYNGLSFASILFMAAAGLAIIFGLMGVINLAQGEFIMLGAYATYGVQEAFRRFAPAQLDLYLFAAIPVAFLAVALVGIAVEALILRHLYKRPLMSLLATWAVSLFLVNLVRVGVGTQNLQFTMPAYVSGGIPLYADFVITWNRLFAIGFAAATLALTLLILRRTPLGLDIRAVTQNRDMAACLGLPTRRIDRLAFGLGSGLAGLAGVALCPIYSVNPGMGSGFIVDSFMVVVLGGVGSLAGTLVAALGVGGANVLIEPISGAVAAKVIVLVGIILFLQRRPEGLFAVRRRR</sequence>
<evidence type="ECO:0000256" key="2">
    <source>
        <dbReference type="ARBA" id="ARBA00022448"/>
    </source>
</evidence>
<dbReference type="InterPro" id="IPR052157">
    <property type="entry name" value="BCAA_transport_permease"/>
</dbReference>
<feature type="transmembrane region" description="Helical" evidence="9">
    <location>
        <begin position="354"/>
        <end position="372"/>
    </location>
</feature>
<keyword evidence="10" id="KW-0732">Signal</keyword>
<feature type="transmembrane region" description="Helical" evidence="9">
    <location>
        <begin position="402"/>
        <end position="419"/>
    </location>
</feature>
<dbReference type="EMBL" id="JAUSVV010000004">
    <property type="protein sequence ID" value="MDQ0442664.1"/>
    <property type="molecule type" value="Genomic_DNA"/>
</dbReference>
<organism evidence="11 12">
    <name type="scientific">Methylobacterium persicinum</name>
    <dbReference type="NCBI Taxonomy" id="374426"/>
    <lineage>
        <taxon>Bacteria</taxon>
        <taxon>Pseudomonadati</taxon>
        <taxon>Pseudomonadota</taxon>
        <taxon>Alphaproteobacteria</taxon>
        <taxon>Hyphomicrobiales</taxon>
        <taxon>Methylobacteriaceae</taxon>
        <taxon>Methylobacterium</taxon>
    </lineage>
</organism>
<comment type="similarity">
    <text evidence="8">Belongs to the binding-protein-dependent transport system permease family. LivHM subfamily.</text>
</comment>
<evidence type="ECO:0000256" key="6">
    <source>
        <dbReference type="ARBA" id="ARBA00022989"/>
    </source>
</evidence>
<keyword evidence="12" id="KW-1185">Reference proteome</keyword>
<gene>
    <name evidence="11" type="ORF">QO016_002161</name>
</gene>
<comment type="caution">
    <text evidence="11">The sequence shown here is derived from an EMBL/GenBank/DDBJ whole genome shotgun (WGS) entry which is preliminary data.</text>
</comment>
<keyword evidence="6 9" id="KW-1133">Transmembrane helix</keyword>
<evidence type="ECO:0000256" key="10">
    <source>
        <dbReference type="SAM" id="SignalP"/>
    </source>
</evidence>
<keyword evidence="7 9" id="KW-0472">Membrane</keyword>
<feature type="transmembrane region" description="Helical" evidence="9">
    <location>
        <begin position="318"/>
        <end position="342"/>
    </location>
</feature>
<evidence type="ECO:0000256" key="1">
    <source>
        <dbReference type="ARBA" id="ARBA00004651"/>
    </source>
</evidence>
<comment type="subcellular location">
    <subcellularLocation>
        <location evidence="1">Cell membrane</location>
        <topology evidence="1">Multi-pass membrane protein</topology>
    </subcellularLocation>
</comment>
<keyword evidence="2" id="KW-0813">Transport</keyword>
<protein>
    <submittedName>
        <fullName evidence="11">Urea transport system permease protein</fullName>
    </submittedName>
</protein>
<feature type="signal peptide" evidence="10">
    <location>
        <begin position="1"/>
        <end position="33"/>
    </location>
</feature>
<accession>A0ABU0HMF1</accession>
<evidence type="ECO:0000313" key="11">
    <source>
        <dbReference type="EMBL" id="MDQ0442664.1"/>
    </source>
</evidence>
<evidence type="ECO:0000256" key="9">
    <source>
        <dbReference type="SAM" id="Phobius"/>
    </source>
</evidence>
<feature type="chain" id="PRO_5047100113" evidence="10">
    <location>
        <begin position="34"/>
        <end position="549"/>
    </location>
</feature>
<dbReference type="NCBIfam" id="TIGR03409">
    <property type="entry name" value="urea_trans_UrtB"/>
    <property type="match status" value="1"/>
</dbReference>
<proteinExistence type="inferred from homology"/>
<feature type="transmembrane region" description="Helical" evidence="9">
    <location>
        <begin position="451"/>
        <end position="473"/>
    </location>
</feature>